<evidence type="ECO:0000259" key="3">
    <source>
        <dbReference type="Pfam" id="PF20151"/>
    </source>
</evidence>
<feature type="transmembrane region" description="Helical" evidence="2">
    <location>
        <begin position="94"/>
        <end position="116"/>
    </location>
</feature>
<keyword evidence="2" id="KW-1133">Transmembrane helix</keyword>
<sequence length="321" mass="36202">MRPTSGDLPPFAMNALDMGKRSRGAAMGLLFYDHMITLDLEIPLVWKYSKRRPAFFLYLFNRFFAFAFLIFDTIPVTPNGILSSRVYDNAVCVIYLMCDDIVTLLTTMTVQVILQLRVYALYNRSRKILIFLLALCALEVSAMAVLVGVTIGHLERLPVSSTTTGCYYRGILGFSALFWVPGLIYEPILFFLVLYKAWPSKRNEPQIPLVVRIARDSLLYFVLVFAELLISTVIWARAPTYINLVMPWSAALPSILGSRLLLNMREMVYKQGNANSYILETYEESATIPFRHPDASVGSEEDSTASGHDGSELRSLHTASH</sequence>
<evidence type="ECO:0000256" key="2">
    <source>
        <dbReference type="SAM" id="Phobius"/>
    </source>
</evidence>
<feature type="transmembrane region" description="Helical" evidence="2">
    <location>
        <begin position="128"/>
        <end position="151"/>
    </location>
</feature>
<keyword evidence="5" id="KW-1185">Reference proteome</keyword>
<keyword evidence="2" id="KW-0812">Transmembrane</keyword>
<dbReference type="Proteomes" id="UP001497453">
    <property type="component" value="Chromosome 4"/>
</dbReference>
<feature type="transmembrane region" description="Helical" evidence="2">
    <location>
        <begin position="218"/>
        <end position="238"/>
    </location>
</feature>
<dbReference type="EMBL" id="OZ037947">
    <property type="protein sequence ID" value="CAL1707160.1"/>
    <property type="molecule type" value="Genomic_DNA"/>
</dbReference>
<accession>A0ABP1DH76</accession>
<dbReference type="InterPro" id="IPR045340">
    <property type="entry name" value="DUF6533"/>
</dbReference>
<feature type="transmembrane region" description="Helical" evidence="2">
    <location>
        <begin position="55"/>
        <end position="74"/>
    </location>
</feature>
<organism evidence="4 5">
    <name type="scientific">Somion occarium</name>
    <dbReference type="NCBI Taxonomy" id="3059160"/>
    <lineage>
        <taxon>Eukaryota</taxon>
        <taxon>Fungi</taxon>
        <taxon>Dikarya</taxon>
        <taxon>Basidiomycota</taxon>
        <taxon>Agaricomycotina</taxon>
        <taxon>Agaricomycetes</taxon>
        <taxon>Polyporales</taxon>
        <taxon>Cerrenaceae</taxon>
        <taxon>Somion</taxon>
    </lineage>
</organism>
<feature type="transmembrane region" description="Helical" evidence="2">
    <location>
        <begin position="171"/>
        <end position="197"/>
    </location>
</feature>
<evidence type="ECO:0000313" key="5">
    <source>
        <dbReference type="Proteomes" id="UP001497453"/>
    </source>
</evidence>
<proteinExistence type="predicted"/>
<name>A0ABP1DH76_9APHY</name>
<evidence type="ECO:0000256" key="1">
    <source>
        <dbReference type="SAM" id="MobiDB-lite"/>
    </source>
</evidence>
<dbReference type="Pfam" id="PF20151">
    <property type="entry name" value="DUF6533"/>
    <property type="match status" value="1"/>
</dbReference>
<reference evidence="5" key="1">
    <citation type="submission" date="2024-04" db="EMBL/GenBank/DDBJ databases">
        <authorList>
            <person name="Shaw F."/>
            <person name="Minotto A."/>
        </authorList>
    </citation>
    <scope>NUCLEOTIDE SEQUENCE [LARGE SCALE GENOMIC DNA]</scope>
</reference>
<evidence type="ECO:0000313" key="4">
    <source>
        <dbReference type="EMBL" id="CAL1707160.1"/>
    </source>
</evidence>
<feature type="domain" description="DUF6533" evidence="3">
    <location>
        <begin position="25"/>
        <end position="66"/>
    </location>
</feature>
<protein>
    <recommendedName>
        <fullName evidence="3">DUF6533 domain-containing protein</fullName>
    </recommendedName>
</protein>
<gene>
    <name evidence="4" type="ORF">GFSPODELE1_LOCUS6229</name>
</gene>
<keyword evidence="2" id="KW-0472">Membrane</keyword>
<feature type="transmembrane region" description="Helical" evidence="2">
    <location>
        <begin position="244"/>
        <end position="262"/>
    </location>
</feature>
<feature type="region of interest" description="Disordered" evidence="1">
    <location>
        <begin position="293"/>
        <end position="321"/>
    </location>
</feature>